<dbReference type="AlphaFoldDB" id="A0A5J9TTA6"/>
<accession>A0A5J9TTA6</accession>
<name>A0A5J9TTA6_9POAL</name>
<organism evidence="1 2">
    <name type="scientific">Eragrostis curvula</name>
    <name type="common">weeping love grass</name>
    <dbReference type="NCBI Taxonomy" id="38414"/>
    <lineage>
        <taxon>Eukaryota</taxon>
        <taxon>Viridiplantae</taxon>
        <taxon>Streptophyta</taxon>
        <taxon>Embryophyta</taxon>
        <taxon>Tracheophyta</taxon>
        <taxon>Spermatophyta</taxon>
        <taxon>Magnoliopsida</taxon>
        <taxon>Liliopsida</taxon>
        <taxon>Poales</taxon>
        <taxon>Poaceae</taxon>
        <taxon>PACMAD clade</taxon>
        <taxon>Chloridoideae</taxon>
        <taxon>Eragrostideae</taxon>
        <taxon>Eragrostidinae</taxon>
        <taxon>Eragrostis</taxon>
    </lineage>
</organism>
<dbReference type="Gramene" id="TVU13931">
    <property type="protein sequence ID" value="TVU13931"/>
    <property type="gene ID" value="EJB05_37370"/>
</dbReference>
<gene>
    <name evidence="1" type="ORF">EJB05_37370</name>
</gene>
<evidence type="ECO:0000313" key="1">
    <source>
        <dbReference type="EMBL" id="TVU13931.1"/>
    </source>
</evidence>
<sequence>MLVVAIEELPFFTEGLLELPLLMSGVEAIDVQEGELNCSVIHSTRQFKMKRHHSNARCGFTSSGHHITGRLHIVFKVVFLMYKMALALKSCFHSKKIKGVF</sequence>
<keyword evidence="2" id="KW-1185">Reference proteome</keyword>
<reference evidence="1 2" key="1">
    <citation type="journal article" date="2019" name="Sci. Rep.">
        <title>A high-quality genome of Eragrostis curvula grass provides insights into Poaceae evolution and supports new strategies to enhance forage quality.</title>
        <authorList>
            <person name="Carballo J."/>
            <person name="Santos B.A.C.M."/>
            <person name="Zappacosta D."/>
            <person name="Garbus I."/>
            <person name="Selva J.P."/>
            <person name="Gallo C.A."/>
            <person name="Diaz A."/>
            <person name="Albertini E."/>
            <person name="Caccamo M."/>
            <person name="Echenique V."/>
        </authorList>
    </citation>
    <scope>NUCLEOTIDE SEQUENCE [LARGE SCALE GENOMIC DNA]</scope>
    <source>
        <strain evidence="2">cv. Victoria</strain>
        <tissue evidence="1">Leaf</tissue>
    </source>
</reference>
<evidence type="ECO:0000313" key="2">
    <source>
        <dbReference type="Proteomes" id="UP000324897"/>
    </source>
</evidence>
<dbReference type="Proteomes" id="UP000324897">
    <property type="component" value="Unassembled WGS sequence"/>
</dbReference>
<comment type="caution">
    <text evidence="1">The sequence shown here is derived from an EMBL/GenBank/DDBJ whole genome shotgun (WGS) entry which is preliminary data.</text>
</comment>
<proteinExistence type="predicted"/>
<protein>
    <submittedName>
        <fullName evidence="1">Uncharacterized protein</fullName>
    </submittedName>
</protein>
<dbReference type="EMBL" id="RWGY01000031">
    <property type="protein sequence ID" value="TVU13931.1"/>
    <property type="molecule type" value="Genomic_DNA"/>
</dbReference>